<feature type="transmembrane region" description="Helical" evidence="2">
    <location>
        <begin position="337"/>
        <end position="356"/>
    </location>
</feature>
<feature type="transmembrane region" description="Helical" evidence="2">
    <location>
        <begin position="81"/>
        <end position="102"/>
    </location>
</feature>
<feature type="compositionally biased region" description="Basic and acidic residues" evidence="1">
    <location>
        <begin position="13"/>
        <end position="32"/>
    </location>
</feature>
<protein>
    <submittedName>
        <fullName evidence="3">Uncharacterized protein</fullName>
    </submittedName>
</protein>
<reference evidence="3 4" key="1">
    <citation type="submission" date="2019-06" db="EMBL/GenBank/DDBJ databases">
        <title>Genome of Methylobacterium sp. 17Sr1-39.</title>
        <authorList>
            <person name="Seo T."/>
        </authorList>
    </citation>
    <scope>NUCLEOTIDE SEQUENCE [LARGE SCALE GENOMIC DNA]</scope>
    <source>
        <strain evidence="3 4">17Sr1-39</strain>
    </source>
</reference>
<organism evidence="3 4">
    <name type="scientific">Methylobacterium terricola</name>
    <dbReference type="NCBI Taxonomy" id="2583531"/>
    <lineage>
        <taxon>Bacteria</taxon>
        <taxon>Pseudomonadati</taxon>
        <taxon>Pseudomonadota</taxon>
        <taxon>Alphaproteobacteria</taxon>
        <taxon>Hyphomicrobiales</taxon>
        <taxon>Methylobacteriaceae</taxon>
        <taxon>Methylobacterium</taxon>
    </lineage>
</organism>
<evidence type="ECO:0000256" key="1">
    <source>
        <dbReference type="SAM" id="MobiDB-lite"/>
    </source>
</evidence>
<feature type="region of interest" description="Disordered" evidence="1">
    <location>
        <begin position="1"/>
        <end position="41"/>
    </location>
</feature>
<sequence length="550" mass="57587">MTAAPAPPHSLAPRREPIDPRREPIDPRREPIGFDESPGGHAGRAVAAAVSSRLGHLPFAVVLALTAAPNLIFLATHLASAPLAAGAVALLAAALAGVWRDLARTTGAPLDRPLLAAALAVGFGLCLLGGQAHLFFANDDWLIRDAVLHDLVAAPWPVGYLYAGDPTMLRAPLGLYLLPALIGKAAGLYGAHLALLAQNGLLFGCLFYGVARAAPSRRQGLGRIAVFVAFSGWDVVGSLLAGDRLIPGIHLEQWAGDLQFSSHVTQLFWVPNHAASGWIFVSAYWLWRAGALRATSLAVVFGLCVFWSPLSMMGALPFLLAAFLADAAGGRLEGGSVAVVGLALLGLAPVALYLGADAGRVPHGLQAMTGDFPLRYAFLLLLDIVPALVVLALAPGRGDRWAGWEIGLVLLLLVLAPLYRLGGADFVMRASIPALAVLALRVGAVVPGLEARRLAVAVLVLGLGAVTPLYEVIRAVLVPPFAISPCSLLAASRTPPNNGTLYHYVARIDALEGHPAGAIFARPETMIRRVPQGMCWPDHPAHQEGAGSVF</sequence>
<keyword evidence="2" id="KW-1133">Transmembrane helix</keyword>
<feature type="transmembrane region" description="Helical" evidence="2">
    <location>
        <begin position="376"/>
        <end position="395"/>
    </location>
</feature>
<evidence type="ECO:0000313" key="4">
    <source>
        <dbReference type="Proteomes" id="UP000305267"/>
    </source>
</evidence>
<dbReference type="AlphaFoldDB" id="A0A5C4LHC5"/>
<feature type="transmembrane region" description="Helical" evidence="2">
    <location>
        <begin position="299"/>
        <end position="325"/>
    </location>
</feature>
<evidence type="ECO:0000313" key="3">
    <source>
        <dbReference type="EMBL" id="TNC13497.1"/>
    </source>
</evidence>
<dbReference type="Proteomes" id="UP000305267">
    <property type="component" value="Unassembled WGS sequence"/>
</dbReference>
<feature type="transmembrane region" description="Helical" evidence="2">
    <location>
        <begin position="186"/>
        <end position="209"/>
    </location>
</feature>
<gene>
    <name evidence="3" type="ORF">FF100_11955</name>
</gene>
<feature type="compositionally biased region" description="Pro residues" evidence="1">
    <location>
        <begin position="1"/>
        <end position="10"/>
    </location>
</feature>
<feature type="transmembrane region" description="Helical" evidence="2">
    <location>
        <begin position="114"/>
        <end position="136"/>
    </location>
</feature>
<feature type="transmembrane region" description="Helical" evidence="2">
    <location>
        <begin position="426"/>
        <end position="448"/>
    </location>
</feature>
<feature type="transmembrane region" description="Helical" evidence="2">
    <location>
        <begin position="54"/>
        <end position="75"/>
    </location>
</feature>
<proteinExistence type="predicted"/>
<keyword evidence="2" id="KW-0472">Membrane</keyword>
<feature type="transmembrane region" description="Helical" evidence="2">
    <location>
        <begin position="401"/>
        <end position="419"/>
    </location>
</feature>
<feature type="transmembrane region" description="Helical" evidence="2">
    <location>
        <begin position="454"/>
        <end position="473"/>
    </location>
</feature>
<comment type="caution">
    <text evidence="3">The sequence shown here is derived from an EMBL/GenBank/DDBJ whole genome shotgun (WGS) entry which is preliminary data.</text>
</comment>
<accession>A0A5C4LHC5</accession>
<name>A0A5C4LHC5_9HYPH</name>
<keyword evidence="4" id="KW-1185">Reference proteome</keyword>
<dbReference type="OrthoDB" id="7559760at2"/>
<keyword evidence="2" id="KW-0812">Transmembrane</keyword>
<feature type="transmembrane region" description="Helical" evidence="2">
    <location>
        <begin position="267"/>
        <end position="287"/>
    </location>
</feature>
<dbReference type="RefSeq" id="WP_139035929.1">
    <property type="nucleotide sequence ID" value="NZ_VDDA01000004.1"/>
</dbReference>
<dbReference type="EMBL" id="VDDA01000004">
    <property type="protein sequence ID" value="TNC13497.1"/>
    <property type="molecule type" value="Genomic_DNA"/>
</dbReference>
<evidence type="ECO:0000256" key="2">
    <source>
        <dbReference type="SAM" id="Phobius"/>
    </source>
</evidence>